<proteinExistence type="predicted"/>
<reference evidence="1" key="1">
    <citation type="submission" date="2022-04" db="EMBL/GenBank/DDBJ databases">
        <title>Halobacillus sp. isolated from saltern.</title>
        <authorList>
            <person name="Won M."/>
            <person name="Lee C.-M."/>
            <person name="Woen H.-Y."/>
            <person name="Kwon S.-W."/>
        </authorList>
    </citation>
    <scope>NUCLEOTIDE SEQUENCE</scope>
    <source>
        <strain evidence="1">SSHM10-5</strain>
    </source>
</reference>
<gene>
    <name evidence="1" type="ORF">MUO15_16300</name>
</gene>
<dbReference type="EMBL" id="CP095075">
    <property type="protein sequence ID" value="UOR11144.1"/>
    <property type="molecule type" value="Genomic_DNA"/>
</dbReference>
<protein>
    <recommendedName>
        <fullName evidence="3">DUF3888 domain-containing protein</fullName>
    </recommendedName>
</protein>
<organism evidence="1 2">
    <name type="scientific">Halobacillus amylolyticus</name>
    <dbReference type="NCBI Taxonomy" id="2932259"/>
    <lineage>
        <taxon>Bacteria</taxon>
        <taxon>Bacillati</taxon>
        <taxon>Bacillota</taxon>
        <taxon>Bacilli</taxon>
        <taxon>Bacillales</taxon>
        <taxon>Bacillaceae</taxon>
        <taxon>Halobacillus</taxon>
    </lineage>
</organism>
<evidence type="ECO:0000313" key="1">
    <source>
        <dbReference type="EMBL" id="UOR11144.1"/>
    </source>
</evidence>
<evidence type="ECO:0008006" key="3">
    <source>
        <dbReference type="Google" id="ProtNLM"/>
    </source>
</evidence>
<accession>A0ABY4H8W1</accession>
<evidence type="ECO:0000313" key="2">
    <source>
        <dbReference type="Proteomes" id="UP000830326"/>
    </source>
</evidence>
<sequence>MKKSLISLMGMLTLFFMVYTHPTERLEQYATDSLDEPMVTEAYVNAEVKAITVSQTTIVPNWKGEFTLPASVVKPLPLQTSIPYEFSFERLYSSDSSGFIDVIKYQSNYL</sequence>
<dbReference type="Proteomes" id="UP000830326">
    <property type="component" value="Chromosome"/>
</dbReference>
<dbReference type="RefSeq" id="WP_245030839.1">
    <property type="nucleotide sequence ID" value="NZ_CP095075.1"/>
</dbReference>
<name>A0ABY4H8W1_9BACI</name>
<keyword evidence="2" id="KW-1185">Reference proteome</keyword>